<dbReference type="PANTHER" id="PTHR12778">
    <property type="entry name" value="SOLUTE CARRIER FAMILY 33 ACETYL-COA TRANSPORTER -RELATED"/>
    <property type="match status" value="1"/>
</dbReference>
<dbReference type="GeneID" id="118883573"/>
<evidence type="ECO:0000313" key="11">
    <source>
        <dbReference type="RefSeq" id="XP_036686453.1"/>
    </source>
</evidence>
<evidence type="ECO:0000313" key="10">
    <source>
        <dbReference type="Proteomes" id="UP000694857"/>
    </source>
</evidence>
<comment type="subcellular location">
    <subcellularLocation>
        <location evidence="1">Membrane</location>
        <topology evidence="1">Multi-pass membrane protein</topology>
    </subcellularLocation>
</comment>
<evidence type="ECO:0000256" key="8">
    <source>
        <dbReference type="SAM" id="Phobius"/>
    </source>
</evidence>
<feature type="transmembrane region" description="Helical" evidence="8">
    <location>
        <begin position="37"/>
        <end position="58"/>
    </location>
</feature>
<feature type="transmembrane region" description="Helical" evidence="8">
    <location>
        <begin position="70"/>
        <end position="88"/>
    </location>
</feature>
<feature type="transmembrane region" description="Helical" evidence="8">
    <location>
        <begin position="166"/>
        <end position="186"/>
    </location>
</feature>
<dbReference type="Proteomes" id="UP000694857">
    <property type="component" value="Chromosome 17"/>
</dbReference>
<dbReference type="InterPro" id="IPR011701">
    <property type="entry name" value="MFS"/>
</dbReference>
<proteinExistence type="inferred from homology"/>
<dbReference type="GO" id="GO:0022857">
    <property type="term" value="F:transmembrane transporter activity"/>
    <property type="evidence" value="ECO:0007669"/>
    <property type="project" value="InterPro"/>
</dbReference>
<reference evidence="11" key="2">
    <citation type="submission" date="2025-04" db="UniProtKB">
        <authorList>
            <consortium name="RefSeq"/>
        </authorList>
    </citation>
    <scope>IDENTIFICATION</scope>
    <source>
        <tissue evidence="11">Epidermis and Blubber</tissue>
    </source>
</reference>
<comment type="similarity">
    <text evidence="2">Belongs to the major facilitator superfamily.</text>
</comment>
<reference evidence="9" key="1">
    <citation type="submission" date="2023-09" db="UniProtKB">
        <authorList>
            <consortium name="Ensembl"/>
        </authorList>
    </citation>
    <scope>IDENTIFICATION</scope>
</reference>
<dbReference type="Pfam" id="PF07690">
    <property type="entry name" value="MFS_1"/>
    <property type="match status" value="1"/>
</dbReference>
<sequence length="440" mass="45746">MPPRPALNPDPATRAWAPAPAPAPRLLTMRGKLLPLAGLYLVQGLPYGLQSGLLPVLLRARGLSLTRVGLAKALYAPWLFKLVWAPLVDTRGSPRAWLTLSTAALGLVCGLLASHPPATAGQAGLPATVAGLLLLLNLAAAVQDVALDMLAVRLLEPAELGPGNTVQVVAYKLGAVLAGGGLLALVPTLSWPLLFLLLAATYWLAAALTWVAPALRQLPPPLPSEHPRHTLHLGQDLLAVPGTLWTVGFVLTYKLGEQGTSALFPLLLLDCGISTPELGLWNGVGAVACSIAGSSLGGALLARHRQPLPLLKSALQFRLGGLACQTALLFHLDSPGASLAPSTVLRGAALLSLCLQHFLGGLVTTTTFTLMMRCSQLAPSALQATHYSLLATLELLGKLLMGTLAGALADSLGPRLCFFVFLALSATPMLYLGLAPNTLA</sequence>
<protein>
    <recommendedName>
        <fullName evidence="7">Major facilitator superfamily domain-containing protein 3</fullName>
    </recommendedName>
</protein>
<dbReference type="AlphaFoldDB" id="A0A8B8VNI1"/>
<keyword evidence="10" id="KW-1185">Reference proteome</keyword>
<evidence type="ECO:0000256" key="2">
    <source>
        <dbReference type="ARBA" id="ARBA00008335"/>
    </source>
</evidence>
<feature type="transmembrane region" description="Helical" evidence="8">
    <location>
        <begin position="94"/>
        <end position="113"/>
    </location>
</feature>
<feature type="transmembrane region" description="Helical" evidence="8">
    <location>
        <begin position="412"/>
        <end position="434"/>
    </location>
</feature>
<feature type="transmembrane region" description="Helical" evidence="8">
    <location>
        <begin position="280"/>
        <end position="302"/>
    </location>
</feature>
<evidence type="ECO:0000256" key="5">
    <source>
        <dbReference type="ARBA" id="ARBA00022989"/>
    </source>
</evidence>
<dbReference type="InterPro" id="IPR004752">
    <property type="entry name" value="AmpG_permease/AT-1"/>
</dbReference>
<dbReference type="KEGG" id="bmus:118883573"/>
<evidence type="ECO:0000256" key="4">
    <source>
        <dbReference type="ARBA" id="ARBA00022692"/>
    </source>
</evidence>
<evidence type="ECO:0000256" key="3">
    <source>
        <dbReference type="ARBA" id="ARBA00022448"/>
    </source>
</evidence>
<dbReference type="GeneTree" id="ENSGT00940000154019"/>
<dbReference type="FunFam" id="1.20.1250.20:FF:000176">
    <property type="entry name" value="Major facilitator superfamily domain containing 3"/>
    <property type="match status" value="1"/>
</dbReference>
<dbReference type="GO" id="GO:0016020">
    <property type="term" value="C:membrane"/>
    <property type="evidence" value="ECO:0007669"/>
    <property type="project" value="UniProtKB-SubCell"/>
</dbReference>
<dbReference type="Gene3D" id="1.20.1250.20">
    <property type="entry name" value="MFS general substrate transporter like domains"/>
    <property type="match status" value="1"/>
</dbReference>
<feature type="transmembrane region" description="Helical" evidence="8">
    <location>
        <begin position="193"/>
        <end position="212"/>
    </location>
</feature>
<dbReference type="Ensembl" id="ENSBMST00010023579.1">
    <property type="protein sequence ID" value="ENSBMSP00010021381.1"/>
    <property type="gene ID" value="ENSBMSG00010015567.1"/>
</dbReference>
<dbReference type="CTD" id="69572"/>
<keyword evidence="3" id="KW-0813">Transport</keyword>
<feature type="transmembrane region" description="Helical" evidence="8">
    <location>
        <begin position="344"/>
        <end position="372"/>
    </location>
</feature>
<evidence type="ECO:0000256" key="6">
    <source>
        <dbReference type="ARBA" id="ARBA00023136"/>
    </source>
</evidence>
<keyword evidence="4 8" id="KW-0812">Transmembrane</keyword>
<accession>A0A8B8VNI1</accession>
<dbReference type="InterPro" id="IPR036259">
    <property type="entry name" value="MFS_trans_sf"/>
</dbReference>
<dbReference type="CDD" id="cd17485">
    <property type="entry name" value="MFS_MFSD3"/>
    <property type="match status" value="1"/>
</dbReference>
<dbReference type="SUPFAM" id="SSF103473">
    <property type="entry name" value="MFS general substrate transporter"/>
    <property type="match status" value="1"/>
</dbReference>
<organism evidence="10 11">
    <name type="scientific">Balaenoptera musculus</name>
    <name type="common">Blue whale</name>
    <dbReference type="NCBI Taxonomy" id="9771"/>
    <lineage>
        <taxon>Eukaryota</taxon>
        <taxon>Metazoa</taxon>
        <taxon>Chordata</taxon>
        <taxon>Craniata</taxon>
        <taxon>Vertebrata</taxon>
        <taxon>Euteleostomi</taxon>
        <taxon>Mammalia</taxon>
        <taxon>Eutheria</taxon>
        <taxon>Laurasiatheria</taxon>
        <taxon>Artiodactyla</taxon>
        <taxon>Whippomorpha</taxon>
        <taxon>Cetacea</taxon>
        <taxon>Mysticeti</taxon>
        <taxon>Balaenopteridae</taxon>
        <taxon>Balaenoptera</taxon>
    </lineage>
</organism>
<dbReference type="OrthoDB" id="6415790at2759"/>
<evidence type="ECO:0000256" key="7">
    <source>
        <dbReference type="ARBA" id="ARBA00069953"/>
    </source>
</evidence>
<dbReference type="RefSeq" id="XP_036686453.1">
    <property type="nucleotide sequence ID" value="XM_036830558.1"/>
</dbReference>
<dbReference type="PANTHER" id="PTHR12778:SF10">
    <property type="entry name" value="MAJOR FACILITATOR SUPERFAMILY DOMAIN-CONTAINING PROTEIN 3"/>
    <property type="match status" value="1"/>
</dbReference>
<feature type="transmembrane region" description="Helical" evidence="8">
    <location>
        <begin position="384"/>
        <end position="406"/>
    </location>
</feature>
<gene>
    <name evidence="9 11" type="primary">MFSD3</name>
</gene>
<feature type="transmembrane region" description="Helical" evidence="8">
    <location>
        <begin position="125"/>
        <end position="146"/>
    </location>
</feature>
<evidence type="ECO:0000256" key="1">
    <source>
        <dbReference type="ARBA" id="ARBA00004141"/>
    </source>
</evidence>
<dbReference type="OMA" id="PFYVDMG"/>
<name>A0A8B8VNI1_BALMU</name>
<evidence type="ECO:0000313" key="9">
    <source>
        <dbReference type="Ensembl" id="ENSBMSP00010021381.1"/>
    </source>
</evidence>
<keyword evidence="6 8" id="KW-0472">Membrane</keyword>
<keyword evidence="5 8" id="KW-1133">Transmembrane helix</keyword>